<name>A0A975TB97_9NOST</name>
<evidence type="ECO:0000313" key="1">
    <source>
        <dbReference type="EMBL" id="QXE25519.1"/>
    </source>
</evidence>
<reference evidence="1" key="1">
    <citation type="submission" date="2017-04" db="EMBL/GenBank/DDBJ databases">
        <title>Genome deletions in a multicellular cyanobacterial endosymbiont for morphological adaptation in marine diatoms.</title>
        <authorList>
            <person name="Wang Y."/>
            <person name="Gao H."/>
            <person name="Li R."/>
            <person name="Xu X."/>
        </authorList>
    </citation>
    <scope>NUCLEOTIDE SEQUENCE</scope>
    <source>
        <strain evidence="1">FACHB 800</strain>
    </source>
</reference>
<proteinExistence type="predicted"/>
<keyword evidence="2" id="KW-1185">Reference proteome</keyword>
<gene>
    <name evidence="1" type="ORF">B6N60_04234</name>
</gene>
<accession>A0A975TB97</accession>
<sequence>MLPENEKSDRTSCHIHQTEIAPQLLYTRKAIAFHHP</sequence>
<dbReference type="Proteomes" id="UP000683511">
    <property type="component" value="Chromosome"/>
</dbReference>
<dbReference type="EMBL" id="CP021056">
    <property type="protein sequence ID" value="QXE25519.1"/>
    <property type="molecule type" value="Genomic_DNA"/>
</dbReference>
<organism evidence="1 2">
    <name type="scientific">Richelia sinica FACHB-800</name>
    <dbReference type="NCBI Taxonomy" id="1357546"/>
    <lineage>
        <taxon>Bacteria</taxon>
        <taxon>Bacillati</taxon>
        <taxon>Cyanobacteriota</taxon>
        <taxon>Cyanophyceae</taxon>
        <taxon>Nostocales</taxon>
        <taxon>Nostocaceae</taxon>
        <taxon>Richelia</taxon>
    </lineage>
</organism>
<dbReference type="AlphaFoldDB" id="A0A975TB97"/>
<evidence type="ECO:0000313" key="2">
    <source>
        <dbReference type="Proteomes" id="UP000683511"/>
    </source>
</evidence>
<dbReference type="KEGG" id="rsin:B6N60_04234"/>
<protein>
    <submittedName>
        <fullName evidence="1">Uncharacterized protein</fullName>
    </submittedName>
</protein>